<keyword evidence="1" id="KW-0732">Signal</keyword>
<proteinExistence type="predicted"/>
<feature type="chain" id="PRO_5042611101" description="Up-regulated in Daf-2 domain-containing protein" evidence="1">
    <location>
        <begin position="18"/>
        <end position="223"/>
    </location>
</feature>
<dbReference type="EMBL" id="JASWJB010000395">
    <property type="protein sequence ID" value="KAK2590796.1"/>
    <property type="molecule type" value="Genomic_DNA"/>
</dbReference>
<gene>
    <name evidence="3" type="ORF">QQS21_011517</name>
</gene>
<protein>
    <recommendedName>
        <fullName evidence="2">Up-regulated in Daf-2 domain-containing protein</fullName>
    </recommendedName>
</protein>
<dbReference type="Gene3D" id="2.60.40.3820">
    <property type="match status" value="1"/>
</dbReference>
<keyword evidence="4" id="KW-1185">Reference proteome</keyword>
<dbReference type="Proteomes" id="UP001251528">
    <property type="component" value="Unassembled WGS sequence"/>
</dbReference>
<organism evidence="3 4">
    <name type="scientific">Conoideocrella luteorostrata</name>
    <dbReference type="NCBI Taxonomy" id="1105319"/>
    <lineage>
        <taxon>Eukaryota</taxon>
        <taxon>Fungi</taxon>
        <taxon>Dikarya</taxon>
        <taxon>Ascomycota</taxon>
        <taxon>Pezizomycotina</taxon>
        <taxon>Sordariomycetes</taxon>
        <taxon>Hypocreomycetidae</taxon>
        <taxon>Hypocreales</taxon>
        <taxon>Clavicipitaceae</taxon>
        <taxon>Conoideocrella</taxon>
    </lineage>
</organism>
<evidence type="ECO:0000313" key="3">
    <source>
        <dbReference type="EMBL" id="KAK2590796.1"/>
    </source>
</evidence>
<comment type="caution">
    <text evidence="3">The sequence shown here is derived from an EMBL/GenBank/DDBJ whole genome shotgun (WGS) entry which is preliminary data.</text>
</comment>
<evidence type="ECO:0000313" key="4">
    <source>
        <dbReference type="Proteomes" id="UP001251528"/>
    </source>
</evidence>
<evidence type="ECO:0000256" key="1">
    <source>
        <dbReference type="SAM" id="SignalP"/>
    </source>
</evidence>
<sequence>MRNILWIFLTVANLALASFFFNDEELANLPQKAIIRVQNSLKEPVYGVTVLHRHMDSNENKTWDEISPSKLSDEMQVHTTTPSWNDDWWNVVFLRKNENNKKVICFSDPQNFRGLAEPAEYLARAFIVALGFVGGPVSGGYISATQFVSQDTSSNTIGSKNNLKKHNLNGDDLDRITIIEIRENKSVVFVSPSGRSETQFTCVKKSLKEMKEYLEDLNTHNWR</sequence>
<dbReference type="InterPro" id="IPR041157">
    <property type="entry name" value="PUD1/2"/>
</dbReference>
<reference evidence="3" key="1">
    <citation type="submission" date="2023-06" db="EMBL/GenBank/DDBJ databases">
        <title>Conoideocrella luteorostrata (Hypocreales: Clavicipitaceae), a potential biocontrol fungus for elongate hemlock scale in United States Christmas tree production areas.</title>
        <authorList>
            <person name="Barrett H."/>
            <person name="Lovett B."/>
            <person name="Macias A.M."/>
            <person name="Stajich J.E."/>
            <person name="Kasson M.T."/>
        </authorList>
    </citation>
    <scope>NUCLEOTIDE SEQUENCE</scope>
    <source>
        <strain evidence="3">ARSEF 14590</strain>
    </source>
</reference>
<feature type="signal peptide" evidence="1">
    <location>
        <begin position="1"/>
        <end position="17"/>
    </location>
</feature>
<feature type="domain" description="Up-regulated in Daf-2" evidence="2">
    <location>
        <begin position="31"/>
        <end position="200"/>
    </location>
</feature>
<evidence type="ECO:0000259" key="2">
    <source>
        <dbReference type="Pfam" id="PF18457"/>
    </source>
</evidence>
<accession>A0AAJ0CHI6</accession>
<name>A0AAJ0CHI6_9HYPO</name>
<dbReference type="Pfam" id="PF18457">
    <property type="entry name" value="PUD1_2"/>
    <property type="match status" value="1"/>
</dbReference>
<dbReference type="AlphaFoldDB" id="A0AAJ0CHI6"/>